<dbReference type="InterPro" id="IPR007185">
    <property type="entry name" value="DNA_pol_a/d/e_bsu"/>
</dbReference>
<dbReference type="FunFam" id="1.10.8.60:FF:000053">
    <property type="entry name" value="DNA polymerase epsilon subunit"/>
    <property type="match status" value="1"/>
</dbReference>
<dbReference type="InterPro" id="IPR024639">
    <property type="entry name" value="DNA_pol_e_bsu_N"/>
</dbReference>
<evidence type="ECO:0000256" key="5">
    <source>
        <dbReference type="ARBA" id="ARBA00023242"/>
    </source>
</evidence>
<evidence type="ECO:0000256" key="3">
    <source>
        <dbReference type="ARBA" id="ARBA00022705"/>
    </source>
</evidence>
<name>A0A8C2VWJ0_CHILA</name>
<evidence type="ECO:0000259" key="10">
    <source>
        <dbReference type="Pfam" id="PF12213"/>
    </source>
</evidence>
<dbReference type="Ensembl" id="ENSCLAT00000019645.1">
    <property type="protein sequence ID" value="ENSCLAP00000019453.1"/>
    <property type="gene ID" value="ENSCLAG00000013349.1"/>
</dbReference>
<sequence>MAPERVRSRALSAFKLRGLLLRGEAIKFLTEALQSVNELELEDTLEKIIDAVEKQPLSSNMIERPVVEAAVQECSQSAEETLEHIFNIIGAFDIPRFVYNSERKKFLPLLMTNRPAPSLFGTARDKAELYRERYTILHQRTHRHELFTPPVIGSHPDEMGSKFQLKTIETLLGSTTKVGDVIVLGMITQLKEGKFFLEDPTGTVQLDLSKAQFHSGLYTEACFVLAEGWFEDQVFHVNAFGFPPTEPSSTTRAYYGNVNFFGGPSTTSVKTSAKLKQLEDENKDAMFVFISDVWLDQVEVLEKLHTMFSDSLKTLADIICEYPNIHQSSRFVFVPGPEDPGFGSILPRPPLAESITSEFRQRVPFSVFTTNPCRIQYCTQEIIVFREDLVNKMCRNCVHFPSSNLDIPNHFAKTVFSQGHLTPLPLYVCPVYWAYDYALRVYPVPDLLVIADKYDPFTVTNTECLCINPGSFPRSGFSFKVFYPSNKTVEDSKLQGF</sequence>
<dbReference type="Gene3D" id="3.60.21.60">
    <property type="match status" value="1"/>
</dbReference>
<evidence type="ECO:0000256" key="2">
    <source>
        <dbReference type="ARBA" id="ARBA00009560"/>
    </source>
</evidence>
<comment type="similarity">
    <text evidence="2 8">Belongs to the DNA polymerase epsilon subunit B family.</text>
</comment>
<evidence type="ECO:0000259" key="9">
    <source>
        <dbReference type="Pfam" id="PF04042"/>
    </source>
</evidence>
<comment type="function">
    <text evidence="6">Accessory component of the DNA polymerase epsilon complex. Participates in DNA repair and in chromosomal DNA replication.</text>
</comment>
<evidence type="ECO:0000256" key="7">
    <source>
        <dbReference type="ARBA" id="ARBA00063156"/>
    </source>
</evidence>
<keyword evidence="3 8" id="KW-0235">DNA replication</keyword>
<dbReference type="Pfam" id="PF04042">
    <property type="entry name" value="DNA_pol_E_B"/>
    <property type="match status" value="1"/>
</dbReference>
<dbReference type="PANTHER" id="PTHR12708">
    <property type="entry name" value="DNA POLYMERASE EPSILON SUBUNIT B"/>
    <property type="match status" value="1"/>
</dbReference>
<comment type="subunit">
    <text evidence="7">Component of the DNA polymerase epsilon complex consisting of four subunits: the catalytic subunit POLE and the accessory subunits POLE2, POLE3 and POLE4.</text>
</comment>
<evidence type="ECO:0000256" key="4">
    <source>
        <dbReference type="ARBA" id="ARBA00023125"/>
    </source>
</evidence>
<accession>A0A8C2VWJ0</accession>
<dbReference type="GO" id="GO:0003677">
    <property type="term" value="F:DNA binding"/>
    <property type="evidence" value="ECO:0007669"/>
    <property type="project" value="UniProtKB-UniRule"/>
</dbReference>
<dbReference type="PANTHER" id="PTHR12708:SF0">
    <property type="entry name" value="DNA POLYMERASE EPSILON SUBUNIT 2"/>
    <property type="match status" value="1"/>
</dbReference>
<evidence type="ECO:0000256" key="1">
    <source>
        <dbReference type="ARBA" id="ARBA00004123"/>
    </source>
</evidence>
<comment type="subcellular location">
    <subcellularLocation>
        <location evidence="1 8">Nucleus</location>
    </subcellularLocation>
</comment>
<dbReference type="InterPro" id="IPR016266">
    <property type="entry name" value="POLE2"/>
</dbReference>
<keyword evidence="12" id="KW-1185">Reference proteome</keyword>
<dbReference type="AlphaFoldDB" id="A0A8C2VWJ0"/>
<dbReference type="GO" id="GO:0008622">
    <property type="term" value="C:epsilon DNA polymerase complex"/>
    <property type="evidence" value="ECO:0007669"/>
    <property type="project" value="UniProtKB-UniRule"/>
</dbReference>
<protein>
    <recommendedName>
        <fullName evidence="8">DNA polymerase epsilon subunit</fullName>
    </recommendedName>
    <alternativeName>
        <fullName evidence="8">DNA polymerase II subunit 2</fullName>
    </alternativeName>
</protein>
<reference evidence="11" key="2">
    <citation type="submission" date="2025-09" db="UniProtKB">
        <authorList>
            <consortium name="Ensembl"/>
        </authorList>
    </citation>
    <scope>IDENTIFICATION</scope>
</reference>
<dbReference type="GeneTree" id="ENSGT00390000012435"/>
<evidence type="ECO:0000256" key="8">
    <source>
        <dbReference type="PIRNR" id="PIRNR000799"/>
    </source>
</evidence>
<dbReference type="Proteomes" id="UP000694398">
    <property type="component" value="Unassembled WGS sequence"/>
</dbReference>
<evidence type="ECO:0000256" key="6">
    <source>
        <dbReference type="ARBA" id="ARBA00054225"/>
    </source>
</evidence>
<keyword evidence="5 8" id="KW-0539">Nucleus</keyword>
<reference evidence="11" key="1">
    <citation type="submission" date="2025-08" db="UniProtKB">
        <authorList>
            <consortium name="Ensembl"/>
        </authorList>
    </citation>
    <scope>IDENTIFICATION</scope>
</reference>
<feature type="domain" description="DNA polymerase epsilon subunit B N-terminal" evidence="10">
    <location>
        <begin position="3"/>
        <end position="74"/>
    </location>
</feature>
<organism evidence="11 12">
    <name type="scientific">Chinchilla lanigera</name>
    <name type="common">Long-tailed chinchilla</name>
    <name type="synonym">Chinchilla villidera</name>
    <dbReference type="NCBI Taxonomy" id="34839"/>
    <lineage>
        <taxon>Eukaryota</taxon>
        <taxon>Metazoa</taxon>
        <taxon>Chordata</taxon>
        <taxon>Craniata</taxon>
        <taxon>Vertebrata</taxon>
        <taxon>Euteleostomi</taxon>
        <taxon>Mammalia</taxon>
        <taxon>Eutheria</taxon>
        <taxon>Euarchontoglires</taxon>
        <taxon>Glires</taxon>
        <taxon>Rodentia</taxon>
        <taxon>Hystricomorpha</taxon>
        <taxon>Chinchillidae</taxon>
        <taxon>Chinchilla</taxon>
    </lineage>
</organism>
<evidence type="ECO:0000313" key="11">
    <source>
        <dbReference type="Ensembl" id="ENSCLAP00000019453.1"/>
    </source>
</evidence>
<dbReference type="GO" id="GO:0016604">
    <property type="term" value="C:nuclear body"/>
    <property type="evidence" value="ECO:0007669"/>
    <property type="project" value="Ensembl"/>
</dbReference>
<dbReference type="GO" id="GO:0006261">
    <property type="term" value="P:DNA-templated DNA replication"/>
    <property type="evidence" value="ECO:0007669"/>
    <property type="project" value="Ensembl"/>
</dbReference>
<gene>
    <name evidence="11" type="primary">POLE2</name>
</gene>
<evidence type="ECO:0000313" key="12">
    <source>
        <dbReference type="Proteomes" id="UP000694398"/>
    </source>
</evidence>
<dbReference type="Pfam" id="PF12213">
    <property type="entry name" value="Dpoe2NT"/>
    <property type="match status" value="1"/>
</dbReference>
<dbReference type="OMA" id="FFCEGCF"/>
<dbReference type="Gene3D" id="1.10.8.60">
    <property type="match status" value="1"/>
</dbReference>
<keyword evidence="4 8" id="KW-0238">DNA-binding</keyword>
<dbReference type="GO" id="GO:0042276">
    <property type="term" value="P:error-prone translesion synthesis"/>
    <property type="evidence" value="ECO:0007669"/>
    <property type="project" value="TreeGrafter"/>
</dbReference>
<dbReference type="PIRSF" id="PIRSF000799">
    <property type="entry name" value="DNA_pol_eps_2"/>
    <property type="match status" value="1"/>
</dbReference>
<proteinExistence type="inferred from homology"/>
<feature type="domain" description="DNA polymerase alpha/delta/epsilon subunit B" evidence="9">
    <location>
        <begin position="322"/>
        <end position="458"/>
    </location>
</feature>